<dbReference type="RefSeq" id="WP_390360539.1">
    <property type="nucleotide sequence ID" value="NZ_JBHTKJ010000012.1"/>
</dbReference>
<evidence type="ECO:0000313" key="5">
    <source>
        <dbReference type="Proteomes" id="UP001597040"/>
    </source>
</evidence>
<sequence length="158" mass="17370">MTTIDPSLYLKNQTSSRTPSPDLGKDEFLKILMTQLQNQDPSNPMEDKEFISQMASFSSLEQTMNMANSLEKLVTNQSVSPVVQYSHMIGKNVSYQAYDQETGAKLDIETSGVIAVSQHEGDAVLELKNGEKIYAEAITQISEPNDDSPATDDSEGSE</sequence>
<feature type="compositionally biased region" description="Polar residues" evidence="3">
    <location>
        <begin position="1"/>
        <end position="19"/>
    </location>
</feature>
<proteinExistence type="inferred from homology"/>
<dbReference type="NCBIfam" id="NF007197">
    <property type="entry name" value="PRK09618.1"/>
    <property type="match status" value="1"/>
</dbReference>
<keyword evidence="4" id="KW-0966">Cell projection</keyword>
<dbReference type="Pfam" id="PF03963">
    <property type="entry name" value="FlgD"/>
    <property type="match status" value="1"/>
</dbReference>
<keyword evidence="4" id="KW-0969">Cilium</keyword>
<evidence type="ECO:0000256" key="2">
    <source>
        <dbReference type="ARBA" id="ARBA00022795"/>
    </source>
</evidence>
<evidence type="ECO:0000256" key="3">
    <source>
        <dbReference type="SAM" id="MobiDB-lite"/>
    </source>
</evidence>
<dbReference type="Proteomes" id="UP001597040">
    <property type="component" value="Unassembled WGS sequence"/>
</dbReference>
<keyword evidence="4" id="KW-0282">Flagellum</keyword>
<evidence type="ECO:0000313" key="4">
    <source>
        <dbReference type="EMBL" id="MFD1037983.1"/>
    </source>
</evidence>
<accession>A0ABW3LIP3</accession>
<feature type="compositionally biased region" description="Acidic residues" evidence="3">
    <location>
        <begin position="144"/>
        <end position="158"/>
    </location>
</feature>
<keyword evidence="2" id="KW-1005">Bacterial flagellum biogenesis</keyword>
<protein>
    <submittedName>
        <fullName evidence="4">Flagellar hook assembly protein FlgD</fullName>
    </submittedName>
</protein>
<name>A0ABW3LIP3_9BACI</name>
<comment type="similarity">
    <text evidence="1">Belongs to the FlgD family.</text>
</comment>
<feature type="region of interest" description="Disordered" evidence="3">
    <location>
        <begin position="1"/>
        <end position="24"/>
    </location>
</feature>
<organism evidence="4 5">
    <name type="scientific">Virgibacillus byunsanensis</name>
    <dbReference type="NCBI Taxonomy" id="570945"/>
    <lineage>
        <taxon>Bacteria</taxon>
        <taxon>Bacillati</taxon>
        <taxon>Bacillota</taxon>
        <taxon>Bacilli</taxon>
        <taxon>Bacillales</taxon>
        <taxon>Bacillaceae</taxon>
        <taxon>Virgibacillus</taxon>
    </lineage>
</organism>
<feature type="region of interest" description="Disordered" evidence="3">
    <location>
        <begin position="137"/>
        <end position="158"/>
    </location>
</feature>
<evidence type="ECO:0000256" key="1">
    <source>
        <dbReference type="ARBA" id="ARBA00010577"/>
    </source>
</evidence>
<gene>
    <name evidence="4" type="primary">flgD</name>
    <name evidence="4" type="ORF">ACFQ3N_06120</name>
</gene>
<dbReference type="EMBL" id="JBHTKJ010000012">
    <property type="protein sequence ID" value="MFD1037983.1"/>
    <property type="molecule type" value="Genomic_DNA"/>
</dbReference>
<keyword evidence="5" id="KW-1185">Reference proteome</keyword>
<dbReference type="InterPro" id="IPR005648">
    <property type="entry name" value="FlgD"/>
</dbReference>
<comment type="caution">
    <text evidence="4">The sequence shown here is derived from an EMBL/GenBank/DDBJ whole genome shotgun (WGS) entry which is preliminary data.</text>
</comment>
<reference evidence="5" key="1">
    <citation type="journal article" date="2019" name="Int. J. Syst. Evol. Microbiol.">
        <title>The Global Catalogue of Microorganisms (GCM) 10K type strain sequencing project: providing services to taxonomists for standard genome sequencing and annotation.</title>
        <authorList>
            <consortium name="The Broad Institute Genomics Platform"/>
            <consortium name="The Broad Institute Genome Sequencing Center for Infectious Disease"/>
            <person name="Wu L."/>
            <person name="Ma J."/>
        </authorList>
    </citation>
    <scope>NUCLEOTIDE SEQUENCE [LARGE SCALE GENOMIC DNA]</scope>
    <source>
        <strain evidence="5">CCUG 56754</strain>
    </source>
</reference>